<dbReference type="InParanoid" id="Q2LQM5"/>
<dbReference type="PANTHER" id="PTHR30345:SF0">
    <property type="entry name" value="DNA DAMAGE-REPAIR_TOLERATION PROTEIN DRT102"/>
    <property type="match status" value="1"/>
</dbReference>
<dbReference type="PANTHER" id="PTHR30345">
    <property type="entry name" value="RIBOSE-5-PHOSPHATE ISOMERASE B"/>
    <property type="match status" value="1"/>
</dbReference>
<dbReference type="STRING" id="56780.SYN_02366"/>
<dbReference type="EMBL" id="CP000252">
    <property type="protein sequence ID" value="ABC76066.1"/>
    <property type="molecule type" value="Genomic_DNA"/>
</dbReference>
<proteinExistence type="inferred from homology"/>
<gene>
    <name evidence="5" type="ORF">SYN_02366</name>
</gene>
<feature type="active site" description="Proton donor" evidence="3">
    <location>
        <position position="100"/>
    </location>
</feature>
<feature type="binding site" evidence="4">
    <location>
        <position position="138"/>
    </location>
    <ligand>
        <name>D-ribulose 5-phosphate</name>
        <dbReference type="ChEBI" id="CHEBI:58121"/>
    </ligand>
</feature>
<dbReference type="Proteomes" id="UP000001933">
    <property type="component" value="Chromosome"/>
</dbReference>
<dbReference type="NCBIfam" id="TIGR01120">
    <property type="entry name" value="rpiB"/>
    <property type="match status" value="1"/>
</dbReference>
<evidence type="ECO:0000313" key="5">
    <source>
        <dbReference type="EMBL" id="ABC76066.1"/>
    </source>
</evidence>
<dbReference type="InterPro" id="IPR004785">
    <property type="entry name" value="RpiB"/>
</dbReference>
<dbReference type="EC" id="5.3.1.6" evidence="5"/>
<evidence type="ECO:0000256" key="2">
    <source>
        <dbReference type="ARBA" id="ARBA00023235"/>
    </source>
</evidence>
<name>Q2LQM5_SYNAS</name>
<protein>
    <submittedName>
        <fullName evidence="5">Ribose 5-phosphate isomerase</fullName>
        <ecNumber evidence="5">5.3.1.6</ecNumber>
    </submittedName>
</protein>
<dbReference type="OrthoDB" id="1778624at2"/>
<keyword evidence="2 5" id="KW-0413">Isomerase</keyword>
<evidence type="ECO:0000256" key="1">
    <source>
        <dbReference type="ARBA" id="ARBA00008754"/>
    </source>
</evidence>
<dbReference type="NCBIfam" id="NF004051">
    <property type="entry name" value="PRK05571.1"/>
    <property type="match status" value="1"/>
</dbReference>
<feature type="binding site" evidence="4">
    <location>
        <position position="101"/>
    </location>
    <ligand>
        <name>D-ribulose 5-phosphate</name>
        <dbReference type="ChEBI" id="CHEBI:58121"/>
    </ligand>
</feature>
<sequence length="152" mass="16496">MEQKIIIGADHAGFQLKETVKSFLEEKGWVVSDIGTDSEEAVDYPDFGEKVAGAVSAGVFSRGILVCGSGVGMAIVANKFDGIRAAVCLDTETARLSRLHNDTNILILAGRRTLPETARQIVDVWLETPFEGGRHRGRLDKIRALENEKGKA</sequence>
<evidence type="ECO:0000256" key="3">
    <source>
        <dbReference type="PIRSR" id="PIRSR005384-1"/>
    </source>
</evidence>
<comment type="similarity">
    <text evidence="1">Belongs to the LacAB/RpiB family.</text>
</comment>
<dbReference type="Gene3D" id="3.40.1400.10">
    <property type="entry name" value="Sugar-phosphate isomerase, RpiB/LacA/LacB"/>
    <property type="match status" value="1"/>
</dbReference>
<feature type="binding site" evidence="4">
    <location>
        <begin position="10"/>
        <end position="11"/>
    </location>
    <ligand>
        <name>D-ribulose 5-phosphate</name>
        <dbReference type="ChEBI" id="CHEBI:58121"/>
    </ligand>
</feature>
<reference evidence="5 6" key="1">
    <citation type="journal article" date="2007" name="Proc. Natl. Acad. Sci. U.S.A.">
        <title>The genome of Syntrophus aciditrophicus: life at the thermodynamic limit of microbial growth.</title>
        <authorList>
            <person name="McInerney M.J."/>
            <person name="Rohlin L."/>
            <person name="Mouttaki H."/>
            <person name="Kim U."/>
            <person name="Krupp R.S."/>
            <person name="Rios-Hernandez L."/>
            <person name="Sieber J."/>
            <person name="Struchtemeyer C.G."/>
            <person name="Bhattacharyya A."/>
            <person name="Campbell J.W."/>
            <person name="Gunsalus R.P."/>
        </authorList>
    </citation>
    <scope>NUCLEOTIDE SEQUENCE [LARGE SCALE GENOMIC DNA]</scope>
    <source>
        <strain evidence="5 6">SB</strain>
    </source>
</reference>
<dbReference type="NCBIfam" id="TIGR00689">
    <property type="entry name" value="rpiB_lacA_lacB"/>
    <property type="match status" value="1"/>
</dbReference>
<evidence type="ECO:0000313" key="6">
    <source>
        <dbReference type="Proteomes" id="UP000001933"/>
    </source>
</evidence>
<dbReference type="KEGG" id="sat:SYN_02366"/>
<dbReference type="Pfam" id="PF02502">
    <property type="entry name" value="LacAB_rpiB"/>
    <property type="match status" value="1"/>
</dbReference>
<feature type="active site" description="Proton acceptor" evidence="3">
    <location>
        <position position="67"/>
    </location>
</feature>
<dbReference type="RefSeq" id="WP_011416101.1">
    <property type="nucleotide sequence ID" value="NC_007759.1"/>
</dbReference>
<dbReference type="InterPro" id="IPR003500">
    <property type="entry name" value="RpiB_LacA_LacB"/>
</dbReference>
<evidence type="ECO:0000256" key="4">
    <source>
        <dbReference type="PIRSR" id="PIRSR005384-2"/>
    </source>
</evidence>
<organism evidence="5 6">
    <name type="scientific">Syntrophus aciditrophicus (strain SB)</name>
    <dbReference type="NCBI Taxonomy" id="56780"/>
    <lineage>
        <taxon>Bacteria</taxon>
        <taxon>Pseudomonadati</taxon>
        <taxon>Thermodesulfobacteriota</taxon>
        <taxon>Syntrophia</taxon>
        <taxon>Syntrophales</taxon>
        <taxon>Syntrophaceae</taxon>
        <taxon>Syntrophus</taxon>
    </lineage>
</organism>
<keyword evidence="6" id="KW-1185">Reference proteome</keyword>
<dbReference type="InterPro" id="IPR036569">
    <property type="entry name" value="RpiB_LacA_LacB_sf"/>
</dbReference>
<dbReference type="AlphaFoldDB" id="Q2LQM5"/>
<feature type="binding site" evidence="4">
    <location>
        <begin position="68"/>
        <end position="72"/>
    </location>
    <ligand>
        <name>D-ribulose 5-phosphate</name>
        <dbReference type="ChEBI" id="CHEBI:58121"/>
    </ligand>
</feature>
<dbReference type="GO" id="GO:0005975">
    <property type="term" value="P:carbohydrate metabolic process"/>
    <property type="evidence" value="ECO:0007669"/>
    <property type="project" value="InterPro"/>
</dbReference>
<dbReference type="PIRSF" id="PIRSF005384">
    <property type="entry name" value="RpiB_LacA_B"/>
    <property type="match status" value="1"/>
</dbReference>
<dbReference type="HOGENOM" id="CLU_091396_4_1_7"/>
<feature type="binding site" evidence="4">
    <location>
        <position position="111"/>
    </location>
    <ligand>
        <name>D-ribulose 5-phosphate</name>
        <dbReference type="ChEBI" id="CHEBI:58121"/>
    </ligand>
</feature>
<dbReference type="SUPFAM" id="SSF89623">
    <property type="entry name" value="Ribose/Galactose isomerase RpiB/AlsB"/>
    <property type="match status" value="1"/>
</dbReference>
<feature type="binding site" evidence="4">
    <location>
        <position position="134"/>
    </location>
    <ligand>
        <name>D-ribulose 5-phosphate</name>
        <dbReference type="ChEBI" id="CHEBI:58121"/>
    </ligand>
</feature>
<dbReference type="FunCoup" id="Q2LQM5">
    <property type="interactions" value="213"/>
</dbReference>
<accession>Q2LQM5</accession>
<dbReference type="eggNOG" id="COG0698">
    <property type="taxonomic scope" value="Bacteria"/>
</dbReference>
<dbReference type="GO" id="GO:0004751">
    <property type="term" value="F:ribose-5-phosphate isomerase activity"/>
    <property type="evidence" value="ECO:0007669"/>
    <property type="project" value="UniProtKB-EC"/>
</dbReference>